<gene>
    <name evidence="3" type="ORF">LSTR_LSTR002041</name>
</gene>
<evidence type="ECO:0000313" key="3">
    <source>
        <dbReference type="EMBL" id="RZF45080.1"/>
    </source>
</evidence>
<reference evidence="3 4" key="1">
    <citation type="journal article" date="2017" name="Gigascience">
        <title>Genome sequence of the small brown planthopper, Laodelphax striatellus.</title>
        <authorList>
            <person name="Zhu J."/>
            <person name="Jiang F."/>
            <person name="Wang X."/>
            <person name="Yang P."/>
            <person name="Bao Y."/>
            <person name="Zhao W."/>
            <person name="Wang W."/>
            <person name="Lu H."/>
            <person name="Wang Q."/>
            <person name="Cui N."/>
            <person name="Li J."/>
            <person name="Chen X."/>
            <person name="Luo L."/>
            <person name="Yu J."/>
            <person name="Kang L."/>
            <person name="Cui F."/>
        </authorList>
    </citation>
    <scope>NUCLEOTIDE SEQUENCE [LARGE SCALE GENOMIC DNA]</scope>
    <source>
        <strain evidence="3">Lst14</strain>
    </source>
</reference>
<protein>
    <submittedName>
        <fullName evidence="3">Uncharacterized protein</fullName>
    </submittedName>
</protein>
<dbReference type="OrthoDB" id="6356735at2759"/>
<keyword evidence="4" id="KW-1185">Reference proteome</keyword>
<keyword evidence="2" id="KW-0812">Transmembrane</keyword>
<accession>A0A482XHS7</accession>
<dbReference type="InParanoid" id="A0A482XHS7"/>
<keyword evidence="2" id="KW-1133">Transmembrane helix</keyword>
<sequence length="266" mass="28284">MCASKQISMCCRRTKKWEALSLIYFISITHYLLLEVGEAATTQNSVSTANGFLPSPVKYFTQDGSDNDKSQTSVDSQDSVNPPPPPHYDQNATSTSRGQEARFGYPISGDGSYGMSGVYAPTRIDLGGVLLGAIVGFGAILIIPKLLHLLTVPVGGGSPHPYGRNVEEVSTGLNSVLNRVDAALERENIDSSACIQRAICESVKASPSDGFINTLARNSLVSSLVKGSTVEGALESARGYEGCSRFAAKCPFSQRVIANSLKNLLT</sequence>
<comment type="caution">
    <text evidence="3">The sequence shown here is derived from an EMBL/GenBank/DDBJ whole genome shotgun (WGS) entry which is preliminary data.</text>
</comment>
<feature type="region of interest" description="Disordered" evidence="1">
    <location>
        <begin position="63"/>
        <end position="101"/>
    </location>
</feature>
<keyword evidence="2" id="KW-0472">Membrane</keyword>
<feature type="transmembrane region" description="Helical" evidence="2">
    <location>
        <begin position="17"/>
        <end position="34"/>
    </location>
</feature>
<dbReference type="FunCoup" id="A0A482XHS7">
    <property type="interactions" value="10"/>
</dbReference>
<name>A0A482XHS7_LAOST</name>
<organism evidence="3 4">
    <name type="scientific">Laodelphax striatellus</name>
    <name type="common">Small brown planthopper</name>
    <name type="synonym">Delphax striatella</name>
    <dbReference type="NCBI Taxonomy" id="195883"/>
    <lineage>
        <taxon>Eukaryota</taxon>
        <taxon>Metazoa</taxon>
        <taxon>Ecdysozoa</taxon>
        <taxon>Arthropoda</taxon>
        <taxon>Hexapoda</taxon>
        <taxon>Insecta</taxon>
        <taxon>Pterygota</taxon>
        <taxon>Neoptera</taxon>
        <taxon>Paraneoptera</taxon>
        <taxon>Hemiptera</taxon>
        <taxon>Auchenorrhyncha</taxon>
        <taxon>Fulgoroidea</taxon>
        <taxon>Delphacidae</taxon>
        <taxon>Criomorphinae</taxon>
        <taxon>Laodelphax</taxon>
    </lineage>
</organism>
<feature type="compositionally biased region" description="Polar residues" evidence="1">
    <location>
        <begin position="70"/>
        <end position="80"/>
    </location>
</feature>
<evidence type="ECO:0000256" key="1">
    <source>
        <dbReference type="SAM" id="MobiDB-lite"/>
    </source>
</evidence>
<dbReference type="EMBL" id="QKKF02010000">
    <property type="protein sequence ID" value="RZF45080.1"/>
    <property type="molecule type" value="Genomic_DNA"/>
</dbReference>
<proteinExistence type="predicted"/>
<feature type="transmembrane region" description="Helical" evidence="2">
    <location>
        <begin position="124"/>
        <end position="143"/>
    </location>
</feature>
<evidence type="ECO:0000256" key="2">
    <source>
        <dbReference type="SAM" id="Phobius"/>
    </source>
</evidence>
<dbReference type="AlphaFoldDB" id="A0A482XHS7"/>
<evidence type="ECO:0000313" key="4">
    <source>
        <dbReference type="Proteomes" id="UP000291343"/>
    </source>
</evidence>
<dbReference type="Proteomes" id="UP000291343">
    <property type="component" value="Unassembled WGS sequence"/>
</dbReference>
<dbReference type="SMR" id="A0A482XHS7"/>